<accession>A0ABV5CCD2</accession>
<dbReference type="SUPFAM" id="SSF52151">
    <property type="entry name" value="FabD/lysophospholipase-like"/>
    <property type="match status" value="1"/>
</dbReference>
<name>A0ABV5CCD2_9SPHI</name>
<dbReference type="RefSeq" id="WP_375556578.1">
    <property type="nucleotide sequence ID" value="NZ_JBBVGT010000002.1"/>
</dbReference>
<feature type="domain" description="PNPLA" evidence="5">
    <location>
        <begin position="5"/>
        <end position="163"/>
    </location>
</feature>
<dbReference type="InterPro" id="IPR050301">
    <property type="entry name" value="NTE"/>
</dbReference>
<keyword evidence="3 4" id="KW-0443">Lipid metabolism</keyword>
<reference evidence="6 7" key="1">
    <citation type="submission" date="2024-04" db="EMBL/GenBank/DDBJ databases">
        <title>Albibacterium profundi sp. nov., isolated from sediment of the Challenger Deep of Mariana Trench.</title>
        <authorList>
            <person name="Wang Y."/>
        </authorList>
    </citation>
    <scope>NUCLEOTIDE SEQUENCE [LARGE SCALE GENOMIC DNA]</scope>
    <source>
        <strain evidence="6 7">RHL897</strain>
    </source>
</reference>
<evidence type="ECO:0000313" key="6">
    <source>
        <dbReference type="EMBL" id="MFB5945023.1"/>
    </source>
</evidence>
<feature type="short sequence motif" description="DGA/G" evidence="4">
    <location>
        <begin position="150"/>
        <end position="152"/>
    </location>
</feature>
<evidence type="ECO:0000256" key="1">
    <source>
        <dbReference type="ARBA" id="ARBA00022801"/>
    </source>
</evidence>
<comment type="caution">
    <text evidence="6">The sequence shown here is derived from an EMBL/GenBank/DDBJ whole genome shotgun (WGS) entry which is preliminary data.</text>
</comment>
<dbReference type="Gene3D" id="3.40.1090.10">
    <property type="entry name" value="Cytosolic phospholipase A2 catalytic domain"/>
    <property type="match status" value="1"/>
</dbReference>
<dbReference type="PROSITE" id="PS51635">
    <property type="entry name" value="PNPLA"/>
    <property type="match status" value="1"/>
</dbReference>
<organism evidence="6 7">
    <name type="scientific">Albibacterium profundi</name>
    <dbReference type="NCBI Taxonomy" id="3134906"/>
    <lineage>
        <taxon>Bacteria</taxon>
        <taxon>Pseudomonadati</taxon>
        <taxon>Bacteroidota</taxon>
        <taxon>Sphingobacteriia</taxon>
        <taxon>Sphingobacteriales</taxon>
        <taxon>Sphingobacteriaceae</taxon>
        <taxon>Albibacterium</taxon>
    </lineage>
</organism>
<protein>
    <submittedName>
        <fullName evidence="6">Patatin-like phospholipase family protein</fullName>
    </submittedName>
</protein>
<evidence type="ECO:0000256" key="2">
    <source>
        <dbReference type="ARBA" id="ARBA00022963"/>
    </source>
</evidence>
<dbReference type="InterPro" id="IPR002641">
    <property type="entry name" value="PNPLA_dom"/>
</dbReference>
<sequence length="271" mass="30324">MKKAFVLSGGAARGFAHLGVAKALYEYGIYPSAISGTSAGAIAGAFLANGYTPDEIIEMLDGKLTRKMLTWHSIRHGLVSFKKIKAYLEENLRYKTFEELPIPLYVTATSYVDGRQKIFNEGNILDAIEASCAIPAIFPSVEIDSVVYVDGGLANNLPVEPFIDRKNEIIAVHVNPIRDLNPKRGLWETIDRSFHLSFANTVYSSARDCFMYIEPKELVNYLLFDLNKSHEIIQAGYDYTKLYLAERTHLLKGESSFINKLKAGVKNFLKN</sequence>
<evidence type="ECO:0000313" key="7">
    <source>
        <dbReference type="Proteomes" id="UP001580928"/>
    </source>
</evidence>
<dbReference type="InterPro" id="IPR016035">
    <property type="entry name" value="Acyl_Trfase/lysoPLipase"/>
</dbReference>
<evidence type="ECO:0000256" key="3">
    <source>
        <dbReference type="ARBA" id="ARBA00023098"/>
    </source>
</evidence>
<comment type="caution">
    <text evidence="4">Lacks conserved residue(s) required for the propagation of feature annotation.</text>
</comment>
<evidence type="ECO:0000259" key="5">
    <source>
        <dbReference type="PROSITE" id="PS51635"/>
    </source>
</evidence>
<keyword evidence="1 4" id="KW-0378">Hydrolase</keyword>
<dbReference type="Proteomes" id="UP001580928">
    <property type="component" value="Unassembled WGS sequence"/>
</dbReference>
<gene>
    <name evidence="6" type="ORF">WKR92_04180</name>
</gene>
<keyword evidence="7" id="KW-1185">Reference proteome</keyword>
<dbReference type="PANTHER" id="PTHR14226">
    <property type="entry name" value="NEUROPATHY TARGET ESTERASE/SWISS CHEESE D.MELANOGASTER"/>
    <property type="match status" value="1"/>
</dbReference>
<evidence type="ECO:0000256" key="4">
    <source>
        <dbReference type="PROSITE-ProRule" id="PRU01161"/>
    </source>
</evidence>
<keyword evidence="2 4" id="KW-0442">Lipid degradation</keyword>
<dbReference type="CDD" id="cd07205">
    <property type="entry name" value="Pat_PNPLA6_PNPLA7_NTE1_like"/>
    <property type="match status" value="1"/>
</dbReference>
<dbReference type="PANTHER" id="PTHR14226:SF78">
    <property type="entry name" value="SLR0060 PROTEIN"/>
    <property type="match status" value="1"/>
</dbReference>
<feature type="active site" description="Nucleophile" evidence="4">
    <location>
        <position position="38"/>
    </location>
</feature>
<dbReference type="Pfam" id="PF01734">
    <property type="entry name" value="Patatin"/>
    <property type="match status" value="1"/>
</dbReference>
<proteinExistence type="predicted"/>
<feature type="active site" description="Proton acceptor" evidence="4">
    <location>
        <position position="150"/>
    </location>
</feature>
<dbReference type="EMBL" id="JBBVGT010000002">
    <property type="protein sequence ID" value="MFB5945023.1"/>
    <property type="molecule type" value="Genomic_DNA"/>
</dbReference>
<feature type="short sequence motif" description="GXSXG" evidence="4">
    <location>
        <begin position="36"/>
        <end position="40"/>
    </location>
</feature>